<comment type="similarity">
    <text evidence="1 5">Belongs to the class-III pyridoxal-phosphate-dependent aminotransferase family.</text>
</comment>
<proteinExistence type="inferred from homology"/>
<dbReference type="PANTHER" id="PTHR43094">
    <property type="entry name" value="AMINOTRANSFERASE"/>
    <property type="match status" value="1"/>
</dbReference>
<dbReference type="Proteomes" id="UP000682111">
    <property type="component" value="Unassembled WGS sequence"/>
</dbReference>
<organism evidence="6 7">
    <name type="scientific">Robertmurraya siralis</name>
    <dbReference type="NCBI Taxonomy" id="77777"/>
    <lineage>
        <taxon>Bacteria</taxon>
        <taxon>Bacillati</taxon>
        <taxon>Bacillota</taxon>
        <taxon>Bacilli</taxon>
        <taxon>Bacillales</taxon>
        <taxon>Bacillaceae</taxon>
        <taxon>Robertmurraya</taxon>
    </lineage>
</organism>
<reference evidence="6" key="1">
    <citation type="submission" date="2021-03" db="EMBL/GenBank/DDBJ databases">
        <title>Antimicrobial resistance genes in bacteria isolated from Japanese honey, and their potential for conferring macrolide and lincosamide resistance in the American foulbrood pathogen Paenibacillus larvae.</title>
        <authorList>
            <person name="Okamoto M."/>
            <person name="Kumagai M."/>
            <person name="Kanamori H."/>
            <person name="Takamatsu D."/>
        </authorList>
    </citation>
    <scope>NUCLEOTIDE SEQUENCE</scope>
    <source>
        <strain evidence="6">J27TS8</strain>
    </source>
</reference>
<dbReference type="NCBIfam" id="NF005375">
    <property type="entry name" value="PRK06917.1"/>
    <property type="match status" value="1"/>
</dbReference>
<gene>
    <name evidence="6" type="ORF">J27TS8_28290</name>
</gene>
<evidence type="ECO:0000313" key="6">
    <source>
        <dbReference type="EMBL" id="GIN62836.1"/>
    </source>
</evidence>
<evidence type="ECO:0000256" key="1">
    <source>
        <dbReference type="ARBA" id="ARBA00008954"/>
    </source>
</evidence>
<sequence>MSEQTFLIKPLLDGHYPTAKYGKGIYIYDDTNKQYIDGSSGAVTASIGHAVPEIIEAMIKQAQKISFVYRSQFTTEEAERLAEKLSRMEFIKAGDYSSFFVNSGSEATETAMKIAIQYWQEQGKPTKNKVISRWTSYHGITIGSLSLSGHSERRRRFVSLLDDLPTISAPYCYRCPFHATYPSCQLQCGSELESAIQRIGAEHIAAFIAEPIIGAAGAVIVPPEGYYKYIKEICEKHSILFIADEVMTGIGRTGKMLAMEHWGVRPDIITLGKGMSAGYTPIAATLVSEKVLAPIRQGSKMIMSGHTYSANPQSAAVSLAVLEYIEQHQLVAKAEENGQYLLNELQKMAQQIPIIGDVRGKGLLVGVEFVANYFSKFPFRKDLDLTNSVVALARDKGLLIYPASAGIEGGDGDAVIISPPLTINKQEIDQLIKIFKETLLDIQNGVMVDDSYDSIS</sequence>
<dbReference type="Gene3D" id="3.40.640.10">
    <property type="entry name" value="Type I PLP-dependent aspartate aminotransferase-like (Major domain)"/>
    <property type="match status" value="1"/>
</dbReference>
<dbReference type="GO" id="GO:0030170">
    <property type="term" value="F:pyridoxal phosphate binding"/>
    <property type="evidence" value="ECO:0007669"/>
    <property type="project" value="InterPro"/>
</dbReference>
<keyword evidence="7" id="KW-1185">Reference proteome</keyword>
<evidence type="ECO:0000256" key="3">
    <source>
        <dbReference type="ARBA" id="ARBA00022679"/>
    </source>
</evidence>
<dbReference type="EMBL" id="BORC01000004">
    <property type="protein sequence ID" value="GIN62836.1"/>
    <property type="molecule type" value="Genomic_DNA"/>
</dbReference>
<evidence type="ECO:0000256" key="5">
    <source>
        <dbReference type="RuleBase" id="RU003560"/>
    </source>
</evidence>
<accession>A0A919WJF9</accession>
<dbReference type="SUPFAM" id="SSF53383">
    <property type="entry name" value="PLP-dependent transferases"/>
    <property type="match status" value="1"/>
</dbReference>
<dbReference type="FunFam" id="3.40.640.10:FF:000014">
    <property type="entry name" value="Adenosylmethionine-8-amino-7-oxononanoate aminotransferase, probable"/>
    <property type="match status" value="1"/>
</dbReference>
<dbReference type="PIRSF" id="PIRSF000521">
    <property type="entry name" value="Transaminase_4ab_Lys_Orn"/>
    <property type="match status" value="1"/>
</dbReference>
<evidence type="ECO:0000256" key="4">
    <source>
        <dbReference type="ARBA" id="ARBA00022898"/>
    </source>
</evidence>
<dbReference type="Pfam" id="PF00202">
    <property type="entry name" value="Aminotran_3"/>
    <property type="match status" value="1"/>
</dbReference>
<dbReference type="InterPro" id="IPR049704">
    <property type="entry name" value="Aminotrans_3_PPA_site"/>
</dbReference>
<protein>
    <submittedName>
        <fullName evidence="6">Aspartate aminotransferase family protein</fullName>
    </submittedName>
</protein>
<dbReference type="InterPro" id="IPR015424">
    <property type="entry name" value="PyrdxlP-dep_Trfase"/>
</dbReference>
<evidence type="ECO:0000313" key="7">
    <source>
        <dbReference type="Proteomes" id="UP000682111"/>
    </source>
</evidence>
<keyword evidence="3" id="KW-0808">Transferase</keyword>
<evidence type="ECO:0000256" key="2">
    <source>
        <dbReference type="ARBA" id="ARBA00022576"/>
    </source>
</evidence>
<dbReference type="InterPro" id="IPR015422">
    <property type="entry name" value="PyrdxlP-dep_Trfase_small"/>
</dbReference>
<keyword evidence="4 5" id="KW-0663">Pyridoxal phosphate</keyword>
<dbReference type="CDD" id="cd00610">
    <property type="entry name" value="OAT_like"/>
    <property type="match status" value="1"/>
</dbReference>
<comment type="caution">
    <text evidence="6">The sequence shown here is derived from an EMBL/GenBank/DDBJ whole genome shotgun (WGS) entry which is preliminary data.</text>
</comment>
<dbReference type="Gene3D" id="3.90.1150.10">
    <property type="entry name" value="Aspartate Aminotransferase, domain 1"/>
    <property type="match status" value="1"/>
</dbReference>
<dbReference type="GO" id="GO:0008483">
    <property type="term" value="F:transaminase activity"/>
    <property type="evidence" value="ECO:0007669"/>
    <property type="project" value="UniProtKB-KW"/>
</dbReference>
<dbReference type="RefSeq" id="WP_095309813.1">
    <property type="nucleotide sequence ID" value="NZ_BORC01000004.1"/>
</dbReference>
<dbReference type="AlphaFoldDB" id="A0A919WJF9"/>
<dbReference type="PANTHER" id="PTHR43094:SF1">
    <property type="entry name" value="AMINOTRANSFERASE CLASS-III"/>
    <property type="match status" value="1"/>
</dbReference>
<keyword evidence="2 6" id="KW-0032">Aminotransferase</keyword>
<dbReference type="InterPro" id="IPR005814">
    <property type="entry name" value="Aminotrans_3"/>
</dbReference>
<dbReference type="InterPro" id="IPR015421">
    <property type="entry name" value="PyrdxlP-dep_Trfase_major"/>
</dbReference>
<name>A0A919WJF9_9BACI</name>
<dbReference type="PROSITE" id="PS00600">
    <property type="entry name" value="AA_TRANSFER_CLASS_3"/>
    <property type="match status" value="1"/>
</dbReference>